<dbReference type="HAMAP" id="MF_00320">
    <property type="entry name" value="RNApol_arch_Rpo3"/>
    <property type="match status" value="1"/>
</dbReference>
<keyword evidence="4" id="KW-0003">3Fe-4S</keyword>
<feature type="domain" description="4Fe-4S ferredoxin-type" evidence="5">
    <location>
        <begin position="179"/>
        <end position="208"/>
    </location>
</feature>
<comment type="subunit">
    <text evidence="4">Part of the RNA polymerase complex.</text>
</comment>
<keyword evidence="2 4" id="KW-0804">Transcription</keyword>
<dbReference type="InterPro" id="IPR017896">
    <property type="entry name" value="4Fe4S_Fe-S-bd"/>
</dbReference>
<dbReference type="GO" id="GO:0046872">
    <property type="term" value="F:metal ion binding"/>
    <property type="evidence" value="ECO:0007669"/>
    <property type="project" value="UniProtKB-KW"/>
</dbReference>
<keyword evidence="1 4" id="KW-0240">DNA-directed RNA polymerase</keyword>
<dbReference type="Gene3D" id="2.170.120.12">
    <property type="entry name" value="DNA-directed RNA polymerase, insert domain"/>
    <property type="match status" value="1"/>
</dbReference>
<comment type="subcellular location">
    <subcellularLocation>
        <location evidence="4">Cytoplasm</location>
    </subcellularLocation>
</comment>
<proteinExistence type="inferred from homology"/>
<dbReference type="SUPFAM" id="SSF56553">
    <property type="entry name" value="Insert subdomain of RNA polymerase alpha subunit"/>
    <property type="match status" value="1"/>
</dbReference>
<keyword evidence="4" id="KW-0963">Cytoplasm</keyword>
<dbReference type="EMBL" id="DSGT01000006">
    <property type="protein sequence ID" value="HEW52955.1"/>
    <property type="molecule type" value="Genomic_DNA"/>
</dbReference>
<dbReference type="NCBIfam" id="NF001988">
    <property type="entry name" value="PRK00783.1"/>
    <property type="match status" value="1"/>
</dbReference>
<keyword evidence="4 6" id="KW-0808">Transferase</keyword>
<dbReference type="GO" id="GO:0016491">
    <property type="term" value="F:oxidoreductase activity"/>
    <property type="evidence" value="ECO:0007669"/>
    <property type="project" value="UniProtKB-ARBA"/>
</dbReference>
<dbReference type="PROSITE" id="PS00198">
    <property type="entry name" value="4FE4S_FER_1"/>
    <property type="match status" value="2"/>
</dbReference>
<comment type="function">
    <text evidence="4">DNA-dependent RNA polymerase (RNAP) catalyzes the transcription of DNA into RNA using the four ribonucleoside triphosphates as substrates.</text>
</comment>
<dbReference type="InterPro" id="IPR017900">
    <property type="entry name" value="4Fe4S_Fe_S_CS"/>
</dbReference>
<dbReference type="InterPro" id="IPR022842">
    <property type="entry name" value="RNAP_Rpo3/Rpb3/RPAC1"/>
</dbReference>
<dbReference type="PROSITE" id="PS51379">
    <property type="entry name" value="4FE4S_FER_2"/>
    <property type="match status" value="2"/>
</dbReference>
<keyword evidence="4 6" id="KW-0548">Nucleotidyltransferase</keyword>
<feature type="binding site" evidence="4">
    <location>
        <position position="221"/>
    </location>
    <ligand>
        <name>[3Fe-4S] cluster</name>
        <dbReference type="ChEBI" id="CHEBI:21137"/>
    </ligand>
</feature>
<dbReference type="InterPro" id="IPR036643">
    <property type="entry name" value="RNApol_insert_sf"/>
</dbReference>
<dbReference type="InterPro" id="IPR050518">
    <property type="entry name" value="Rpo3/RPB3_RNA_Pol_subunit"/>
</dbReference>
<feature type="domain" description="4Fe-4S ferredoxin-type" evidence="5">
    <location>
        <begin position="209"/>
        <end position="238"/>
    </location>
</feature>
<dbReference type="EC" id="2.7.7.6" evidence="4"/>
<dbReference type="InterPro" id="IPR036603">
    <property type="entry name" value="RBP11-like"/>
</dbReference>
<accession>A0A7C2Z967</accession>
<dbReference type="Gene3D" id="3.30.70.20">
    <property type="match status" value="1"/>
</dbReference>
<dbReference type="GO" id="GO:0051538">
    <property type="term" value="F:3 iron, 4 sulfur cluster binding"/>
    <property type="evidence" value="ECO:0007669"/>
    <property type="project" value="UniProtKB-KW"/>
</dbReference>
<evidence type="ECO:0000259" key="5">
    <source>
        <dbReference type="PROSITE" id="PS51379"/>
    </source>
</evidence>
<evidence type="ECO:0000256" key="2">
    <source>
        <dbReference type="ARBA" id="ARBA00023163"/>
    </source>
</evidence>
<name>A0A7C2Z967_9CREN</name>
<sequence>MEMFLRERSEDSIELEVKGVPLAFLNVIRRYALAKVPTYAIDEVMIVVNTSSMFDEILAHRLGLIPLKMEDVIEKVRELDPELCEKCSSQPLEGVDSRLCNECYVHMTLEAEATTNEAVVYSGDIKSDDPRVVPAYNNIPIVLLAPGQRIALELKARLGRGLEHAKWSPASIAITRYVADIKIDKSLCNMCKKCIEACPRGVLKLEGGEIKVVNIYDCILCKQCEASCPLKAIDVNNVEGDYILRIESVGSLKPETIIREAVYILLNELKEFEKFVESIEKVQ</sequence>
<feature type="binding site" evidence="4">
    <location>
        <position position="218"/>
    </location>
    <ligand>
        <name>[3Fe-4S] cluster</name>
        <dbReference type="ChEBI" id="CHEBI:21137"/>
    </ligand>
</feature>
<dbReference type="PANTHER" id="PTHR11800:SF2">
    <property type="entry name" value="DNA-DIRECTED RNA POLYMERASE II SUBUNIT RPB3"/>
    <property type="match status" value="1"/>
</dbReference>
<evidence type="ECO:0000256" key="4">
    <source>
        <dbReference type="HAMAP-Rule" id="MF_00320"/>
    </source>
</evidence>
<dbReference type="AlphaFoldDB" id="A0A7C2Z967"/>
<dbReference type="GO" id="GO:0003677">
    <property type="term" value="F:DNA binding"/>
    <property type="evidence" value="ECO:0007669"/>
    <property type="project" value="UniProtKB-UniRule"/>
</dbReference>
<evidence type="ECO:0000313" key="6">
    <source>
        <dbReference type="EMBL" id="HEW52955.1"/>
    </source>
</evidence>
<gene>
    <name evidence="4" type="primary">rpo3</name>
    <name evidence="4" type="synonym">rpoD</name>
    <name evidence="6" type="ORF">ENO77_02115</name>
</gene>
<dbReference type="InterPro" id="IPR011262">
    <property type="entry name" value="DNA-dir_RNA_pol_insert"/>
</dbReference>
<organism evidence="6">
    <name type="scientific">Ignisphaera aggregans</name>
    <dbReference type="NCBI Taxonomy" id="334771"/>
    <lineage>
        <taxon>Archaea</taxon>
        <taxon>Thermoproteota</taxon>
        <taxon>Thermoprotei</taxon>
        <taxon>Desulfurococcales</taxon>
        <taxon>Desulfurococcaceae</taxon>
        <taxon>Ignisphaera</taxon>
    </lineage>
</organism>
<dbReference type="GO" id="GO:0000428">
    <property type="term" value="C:DNA-directed RNA polymerase complex"/>
    <property type="evidence" value="ECO:0007669"/>
    <property type="project" value="UniProtKB-KW"/>
</dbReference>
<dbReference type="GO" id="GO:0006351">
    <property type="term" value="P:DNA-templated transcription"/>
    <property type="evidence" value="ECO:0007669"/>
    <property type="project" value="UniProtKB-UniRule"/>
</dbReference>
<dbReference type="GO" id="GO:0003899">
    <property type="term" value="F:DNA-directed RNA polymerase activity"/>
    <property type="evidence" value="ECO:0007669"/>
    <property type="project" value="UniProtKB-UniRule"/>
</dbReference>
<comment type="similarity">
    <text evidence="3 4">Belongs to the archaeal Rpo3/eukaryotic RPB3 RNA polymerase subunit family.</text>
</comment>
<dbReference type="GO" id="GO:0046983">
    <property type="term" value="F:protein dimerization activity"/>
    <property type="evidence" value="ECO:0007669"/>
    <property type="project" value="InterPro"/>
</dbReference>
<dbReference type="PANTHER" id="PTHR11800">
    <property type="entry name" value="DNA-DIRECTED RNA POLYMERASE"/>
    <property type="match status" value="1"/>
</dbReference>
<dbReference type="SUPFAM" id="SSF55257">
    <property type="entry name" value="RBP11-like subunits of RNA polymerase"/>
    <property type="match status" value="1"/>
</dbReference>
<feature type="binding site" evidence="4">
    <location>
        <position position="224"/>
    </location>
    <ligand>
        <name>[3Fe-4S] cluster</name>
        <dbReference type="ChEBI" id="CHEBI:21137"/>
    </ligand>
</feature>
<dbReference type="GO" id="GO:0005737">
    <property type="term" value="C:cytoplasm"/>
    <property type="evidence" value="ECO:0007669"/>
    <property type="project" value="UniProtKB-SubCell"/>
</dbReference>
<dbReference type="Pfam" id="PF00037">
    <property type="entry name" value="Fer4"/>
    <property type="match status" value="1"/>
</dbReference>
<keyword evidence="4" id="KW-0408">Iron</keyword>
<comment type="catalytic activity">
    <reaction evidence="4">
        <text>RNA(n) + a ribonucleoside 5'-triphosphate = RNA(n+1) + diphosphate</text>
        <dbReference type="Rhea" id="RHEA:21248"/>
        <dbReference type="Rhea" id="RHEA-COMP:14527"/>
        <dbReference type="Rhea" id="RHEA-COMP:17342"/>
        <dbReference type="ChEBI" id="CHEBI:33019"/>
        <dbReference type="ChEBI" id="CHEBI:61557"/>
        <dbReference type="ChEBI" id="CHEBI:140395"/>
        <dbReference type="EC" id="2.7.7.6"/>
    </reaction>
</comment>
<dbReference type="InterPro" id="IPR011263">
    <property type="entry name" value="DNA-dir_RNA_pol_RpoA/D/Rpb3"/>
</dbReference>
<dbReference type="Pfam" id="PF01000">
    <property type="entry name" value="RNA_pol_A_bac"/>
    <property type="match status" value="1"/>
</dbReference>
<comment type="caution">
    <text evidence="6">The sequence shown here is derived from an EMBL/GenBank/DDBJ whole genome shotgun (WGS) entry which is preliminary data.</text>
</comment>
<dbReference type="Pfam" id="PF01193">
    <property type="entry name" value="RNA_pol_L"/>
    <property type="match status" value="1"/>
</dbReference>
<evidence type="ECO:0000256" key="1">
    <source>
        <dbReference type="ARBA" id="ARBA00022478"/>
    </source>
</evidence>
<evidence type="ECO:0000256" key="3">
    <source>
        <dbReference type="ARBA" id="ARBA00025804"/>
    </source>
</evidence>
<protein>
    <recommendedName>
        <fullName evidence="4">DNA-directed RNA polymerase subunit Rpo3</fullName>
        <ecNumber evidence="4">2.7.7.6</ecNumber>
    </recommendedName>
    <alternativeName>
        <fullName evidence="4">DNA-directed RNA polymerase subunit D</fullName>
    </alternativeName>
</protein>
<dbReference type="Gene3D" id="3.30.1360.10">
    <property type="entry name" value="RNA polymerase, RBP11-like subunit"/>
    <property type="match status" value="1"/>
</dbReference>
<reference evidence="6" key="1">
    <citation type="journal article" date="2020" name="mSystems">
        <title>Genome- and Community-Level Interaction Insights into Carbon Utilization and Element Cycling Functions of Hydrothermarchaeota in Hydrothermal Sediment.</title>
        <authorList>
            <person name="Zhou Z."/>
            <person name="Liu Y."/>
            <person name="Xu W."/>
            <person name="Pan J."/>
            <person name="Luo Z.H."/>
            <person name="Li M."/>
        </authorList>
    </citation>
    <scope>NUCLEOTIDE SEQUENCE [LARGE SCALE GENOMIC DNA]</scope>
    <source>
        <strain evidence="6">SpSt-16</strain>
    </source>
</reference>
<keyword evidence="4" id="KW-0411">Iron-sulfur</keyword>
<keyword evidence="4" id="KW-0479">Metal-binding</keyword>
<dbReference type="SMART" id="SM00662">
    <property type="entry name" value="RPOLD"/>
    <property type="match status" value="1"/>
</dbReference>
<comment type="cofactor">
    <cofactor evidence="4">
        <name>[3Fe-4S] cluster</name>
        <dbReference type="ChEBI" id="CHEBI:21137"/>
    </cofactor>
    <text evidence="4">Binds 1 [3Fe-4S] cluster.</text>
</comment>